<dbReference type="EMBL" id="JBDODL010002137">
    <property type="protein sequence ID" value="MES1922046.1"/>
    <property type="molecule type" value="Genomic_DNA"/>
</dbReference>
<dbReference type="PANTHER" id="PTHR23105">
    <property type="entry name" value="RIBOSOMAL PROTEIN L7AE FAMILY MEMBER"/>
    <property type="match status" value="1"/>
</dbReference>
<evidence type="ECO:0000313" key="5">
    <source>
        <dbReference type="EMBL" id="MES1922046.1"/>
    </source>
</evidence>
<dbReference type="InterPro" id="IPR050257">
    <property type="entry name" value="eL8/uL1-like"/>
</dbReference>
<dbReference type="InterPro" id="IPR028364">
    <property type="entry name" value="Ribosomal_uL1/biogenesis"/>
</dbReference>
<gene>
    <name evidence="5" type="primary">RPL10A</name>
    <name evidence="5" type="ORF">MHBO_003562</name>
</gene>
<comment type="caution">
    <text evidence="5">The sequence shown here is derived from an EMBL/GenBank/DDBJ whole genome shotgun (WGS) entry which is preliminary data.</text>
</comment>
<dbReference type="Proteomes" id="UP001439008">
    <property type="component" value="Unassembled WGS sequence"/>
</dbReference>
<protein>
    <recommendedName>
        <fullName evidence="4">Ribosomal protein</fullName>
    </recommendedName>
</protein>
<dbReference type="PIRSF" id="PIRSF002155">
    <property type="entry name" value="Ribosomal_L1"/>
    <property type="match status" value="1"/>
</dbReference>
<evidence type="ECO:0000313" key="6">
    <source>
        <dbReference type="Proteomes" id="UP001439008"/>
    </source>
</evidence>
<dbReference type="CDD" id="cd00403">
    <property type="entry name" value="Ribosomal_L1"/>
    <property type="match status" value="1"/>
</dbReference>
<dbReference type="Gene3D" id="3.30.190.20">
    <property type="match status" value="1"/>
</dbReference>
<evidence type="ECO:0000256" key="2">
    <source>
        <dbReference type="ARBA" id="ARBA00022980"/>
    </source>
</evidence>
<dbReference type="InterPro" id="IPR016095">
    <property type="entry name" value="Ribosomal_uL1_3-a/b-sand"/>
</dbReference>
<name>A0ABV2ARH3_9EUKA</name>
<dbReference type="SUPFAM" id="SSF56808">
    <property type="entry name" value="Ribosomal protein L1"/>
    <property type="match status" value="1"/>
</dbReference>
<keyword evidence="6" id="KW-1185">Reference proteome</keyword>
<dbReference type="Gene3D" id="3.40.50.790">
    <property type="match status" value="1"/>
</dbReference>
<reference evidence="5 6" key="1">
    <citation type="journal article" date="2024" name="BMC Biol.">
        <title>Comparative genomics of Ascetosporea gives new insight into the evolutionary basis for animal parasitism in Rhizaria.</title>
        <authorList>
            <person name="Hiltunen Thoren M."/>
            <person name="Onut-Brannstrom I."/>
            <person name="Alfjorden A."/>
            <person name="Peckova H."/>
            <person name="Swords F."/>
            <person name="Hooper C."/>
            <person name="Holzer A.S."/>
            <person name="Bass D."/>
            <person name="Burki F."/>
        </authorList>
    </citation>
    <scope>NUCLEOTIDE SEQUENCE [LARGE SCALE GENOMIC DNA]</scope>
    <source>
        <strain evidence="5">20-A016</strain>
    </source>
</reference>
<evidence type="ECO:0000256" key="3">
    <source>
        <dbReference type="ARBA" id="ARBA00023274"/>
    </source>
</evidence>
<comment type="similarity">
    <text evidence="1 4">Belongs to the universal ribosomal protein uL1 family.</text>
</comment>
<dbReference type="InterPro" id="IPR023674">
    <property type="entry name" value="Ribosomal_uL1-like"/>
</dbReference>
<dbReference type="InterPro" id="IPR002143">
    <property type="entry name" value="Ribosomal_uL1"/>
</dbReference>
<organism evidence="5 6">
    <name type="scientific">Bonamia ostreae</name>
    <dbReference type="NCBI Taxonomy" id="126728"/>
    <lineage>
        <taxon>Eukaryota</taxon>
        <taxon>Sar</taxon>
        <taxon>Rhizaria</taxon>
        <taxon>Endomyxa</taxon>
        <taxon>Ascetosporea</taxon>
        <taxon>Haplosporida</taxon>
        <taxon>Bonamia</taxon>
    </lineage>
</organism>
<keyword evidence="2 4" id="KW-0689">Ribosomal protein</keyword>
<evidence type="ECO:0000256" key="4">
    <source>
        <dbReference type="RuleBase" id="RU000659"/>
    </source>
</evidence>
<dbReference type="GO" id="GO:0005840">
    <property type="term" value="C:ribosome"/>
    <property type="evidence" value="ECO:0007669"/>
    <property type="project" value="UniProtKB-KW"/>
</dbReference>
<sequence>MSTISNDTISKAITEITEYAKTTKPRNFLETIEFQFALKNFDPSRDRRIVGSVQLPHIAKPKFKVCLLGSAQHCNEAKVIGIDSLNEEDLIGFKKNKKKVKKLAKKYDAFMASSDLIKKIPKLLGPGLNRAGKFPVPIDSSETVADKLKVVKSTVKYNIKFKSGMPMTLNFPFANVKMSNEEIVPNAQVALSYTIDQFKTKMNNVRRVHVKSSMGKPKRVYGY</sequence>
<proteinExistence type="inferred from homology"/>
<evidence type="ECO:0000256" key="1">
    <source>
        <dbReference type="ARBA" id="ARBA00010531"/>
    </source>
</evidence>
<dbReference type="InterPro" id="IPR023673">
    <property type="entry name" value="Ribosomal_uL1_CS"/>
</dbReference>
<dbReference type="PROSITE" id="PS01199">
    <property type="entry name" value="RIBOSOMAL_L1"/>
    <property type="match status" value="1"/>
</dbReference>
<accession>A0ABV2ARH3</accession>
<keyword evidence="3 4" id="KW-0687">Ribonucleoprotein</keyword>
<dbReference type="Pfam" id="PF00687">
    <property type="entry name" value="Ribosomal_L1"/>
    <property type="match status" value="1"/>
</dbReference>